<dbReference type="Pfam" id="PF00443">
    <property type="entry name" value="UCH"/>
    <property type="match status" value="1"/>
</dbReference>
<dbReference type="EMBL" id="JAAMPC010000004">
    <property type="protein sequence ID" value="KAG2315719.1"/>
    <property type="molecule type" value="Genomic_DNA"/>
</dbReference>
<dbReference type="SUPFAM" id="SSF54001">
    <property type="entry name" value="Cysteine proteinases"/>
    <property type="match status" value="1"/>
</dbReference>
<evidence type="ECO:0000259" key="8">
    <source>
        <dbReference type="PROSITE" id="PS50235"/>
    </source>
</evidence>
<dbReference type="OrthoDB" id="420187at2759"/>
<dbReference type="GO" id="GO:0016579">
    <property type="term" value="P:protein deubiquitination"/>
    <property type="evidence" value="ECO:0007669"/>
    <property type="project" value="InterPro"/>
</dbReference>
<organism evidence="9 10">
    <name type="scientific">Brassica carinata</name>
    <name type="common">Ethiopian mustard</name>
    <name type="synonym">Abyssinian cabbage</name>
    <dbReference type="NCBI Taxonomy" id="52824"/>
    <lineage>
        <taxon>Eukaryota</taxon>
        <taxon>Viridiplantae</taxon>
        <taxon>Streptophyta</taxon>
        <taxon>Embryophyta</taxon>
        <taxon>Tracheophyta</taxon>
        <taxon>Spermatophyta</taxon>
        <taxon>Magnoliopsida</taxon>
        <taxon>eudicotyledons</taxon>
        <taxon>Gunneridae</taxon>
        <taxon>Pentapetalae</taxon>
        <taxon>rosids</taxon>
        <taxon>malvids</taxon>
        <taxon>Brassicales</taxon>
        <taxon>Brassicaceae</taxon>
        <taxon>Brassiceae</taxon>
        <taxon>Brassica</taxon>
    </lineage>
</organism>
<dbReference type="Gene3D" id="3.90.70.10">
    <property type="entry name" value="Cysteine proteinases"/>
    <property type="match status" value="1"/>
</dbReference>
<evidence type="ECO:0000256" key="5">
    <source>
        <dbReference type="ARBA" id="ARBA00022786"/>
    </source>
</evidence>
<dbReference type="InterPro" id="IPR050164">
    <property type="entry name" value="Peptidase_C19"/>
</dbReference>
<keyword evidence="7" id="KW-0788">Thiol protease</keyword>
<dbReference type="PROSITE" id="PS00972">
    <property type="entry name" value="USP_1"/>
    <property type="match status" value="1"/>
</dbReference>
<dbReference type="GO" id="GO:0004843">
    <property type="term" value="F:cysteine-type deubiquitinase activity"/>
    <property type="evidence" value="ECO:0007669"/>
    <property type="project" value="UniProtKB-EC"/>
</dbReference>
<keyword evidence="4" id="KW-0645">Protease</keyword>
<evidence type="ECO:0000256" key="6">
    <source>
        <dbReference type="ARBA" id="ARBA00022801"/>
    </source>
</evidence>
<evidence type="ECO:0000256" key="7">
    <source>
        <dbReference type="ARBA" id="ARBA00022807"/>
    </source>
</evidence>
<dbReference type="PROSITE" id="PS50235">
    <property type="entry name" value="USP_3"/>
    <property type="match status" value="1"/>
</dbReference>
<comment type="similarity">
    <text evidence="2">Belongs to the peptidase C19 family.</text>
</comment>
<evidence type="ECO:0000313" key="9">
    <source>
        <dbReference type="EMBL" id="KAG2315719.1"/>
    </source>
</evidence>
<dbReference type="GO" id="GO:0005634">
    <property type="term" value="C:nucleus"/>
    <property type="evidence" value="ECO:0007669"/>
    <property type="project" value="TreeGrafter"/>
</dbReference>
<dbReference type="AlphaFoldDB" id="A0A8X7VQ85"/>
<keyword evidence="6" id="KW-0378">Hydrolase</keyword>
<protein>
    <recommendedName>
        <fullName evidence="3">ubiquitinyl hydrolase 1</fullName>
        <ecNumber evidence="3">3.4.19.12</ecNumber>
    </recommendedName>
</protein>
<dbReference type="InterPro" id="IPR038765">
    <property type="entry name" value="Papain-like_cys_pep_sf"/>
</dbReference>
<evidence type="ECO:0000313" key="10">
    <source>
        <dbReference type="Proteomes" id="UP000886595"/>
    </source>
</evidence>
<proteinExistence type="inferred from homology"/>
<keyword evidence="5" id="KW-0833">Ubl conjugation pathway</keyword>
<evidence type="ECO:0000256" key="4">
    <source>
        <dbReference type="ARBA" id="ARBA00022670"/>
    </source>
</evidence>
<keyword evidence="10" id="KW-1185">Reference proteome</keyword>
<evidence type="ECO:0000256" key="1">
    <source>
        <dbReference type="ARBA" id="ARBA00000707"/>
    </source>
</evidence>
<gene>
    <name evidence="9" type="ORF">Bca52824_018841</name>
</gene>
<evidence type="ECO:0000256" key="3">
    <source>
        <dbReference type="ARBA" id="ARBA00012759"/>
    </source>
</evidence>
<evidence type="ECO:0000256" key="2">
    <source>
        <dbReference type="ARBA" id="ARBA00009085"/>
    </source>
</evidence>
<dbReference type="InterPro" id="IPR028889">
    <property type="entry name" value="USP"/>
</dbReference>
<dbReference type="InterPro" id="IPR018200">
    <property type="entry name" value="USP_CS"/>
</dbReference>
<name>A0A8X7VQ85_BRACI</name>
<dbReference type="InterPro" id="IPR001394">
    <property type="entry name" value="Peptidase_C19_UCH"/>
</dbReference>
<dbReference type="PANTHER" id="PTHR24006:SF758">
    <property type="entry name" value="UBIQUITIN CARBOXYL-TERMINAL HYDROLASE 36"/>
    <property type="match status" value="1"/>
</dbReference>
<dbReference type="Proteomes" id="UP000886595">
    <property type="component" value="Unassembled WGS sequence"/>
</dbReference>
<reference evidence="9 10" key="1">
    <citation type="submission" date="2020-02" db="EMBL/GenBank/DDBJ databases">
        <authorList>
            <person name="Ma Q."/>
            <person name="Huang Y."/>
            <person name="Song X."/>
            <person name="Pei D."/>
        </authorList>
    </citation>
    <scope>NUCLEOTIDE SEQUENCE [LARGE SCALE GENOMIC DNA]</scope>
    <source>
        <strain evidence="9">Sxm20200214</strain>
        <tissue evidence="9">Leaf</tissue>
    </source>
</reference>
<dbReference type="EC" id="3.4.19.12" evidence="3"/>
<dbReference type="GO" id="GO:0005829">
    <property type="term" value="C:cytosol"/>
    <property type="evidence" value="ECO:0007669"/>
    <property type="project" value="TreeGrafter"/>
</dbReference>
<sequence length="271" mass="30367">MSWMPSLLSQKHRKNGPPLGLRNLGNTCYLNSVLQCLIYTPPFANHCLTHTHSSHCDSYANGERKHDCPFCLVEKRIVRILNCLKVFSEHFKSGRQEDAHEFLRYVLDACHNTSLLRLKKLRTKGVSGAESSCLSQVKCLPCGAESSKVDEIMDISLGILGSNSVKDSMQKFFQPELSKLVTARKQMSRFEGIFGGKIDKPIIFGEILIFSNFMSKASKILYQNTNFLGSLCIPDFLLNLGTIMPMSRIIWADGIAATIHSSQSPPCKRFC</sequence>
<dbReference type="PANTHER" id="PTHR24006">
    <property type="entry name" value="UBIQUITIN CARBOXYL-TERMINAL HYDROLASE"/>
    <property type="match status" value="1"/>
</dbReference>
<comment type="catalytic activity">
    <reaction evidence="1">
        <text>Thiol-dependent hydrolysis of ester, thioester, amide, peptide and isopeptide bonds formed by the C-terminal Gly of ubiquitin (a 76-residue protein attached to proteins as an intracellular targeting signal).</text>
        <dbReference type="EC" id="3.4.19.12"/>
    </reaction>
</comment>
<accession>A0A8X7VQ85</accession>
<feature type="domain" description="USP" evidence="8">
    <location>
        <begin position="19"/>
        <end position="271"/>
    </location>
</feature>
<comment type="caution">
    <text evidence="9">The sequence shown here is derived from an EMBL/GenBank/DDBJ whole genome shotgun (WGS) entry which is preliminary data.</text>
</comment>
<dbReference type="GO" id="GO:0006508">
    <property type="term" value="P:proteolysis"/>
    <property type="evidence" value="ECO:0007669"/>
    <property type="project" value="UniProtKB-KW"/>
</dbReference>